<keyword evidence="2" id="KW-0479">Metal-binding</keyword>
<reference evidence="8 9" key="1">
    <citation type="submission" date="2020-02" db="EMBL/GenBank/DDBJ databases">
        <authorList>
            <person name="Ma Q."/>
            <person name="Huang Y."/>
            <person name="Song X."/>
            <person name="Pei D."/>
        </authorList>
    </citation>
    <scope>NUCLEOTIDE SEQUENCE [LARGE SCALE GENOMIC DNA]</scope>
    <source>
        <strain evidence="8">Sxm20200214</strain>
        <tissue evidence="8">Leaf</tissue>
    </source>
</reference>
<evidence type="ECO:0000256" key="3">
    <source>
        <dbReference type="ARBA" id="ARBA00022771"/>
    </source>
</evidence>
<dbReference type="GO" id="GO:0008270">
    <property type="term" value="F:zinc ion binding"/>
    <property type="evidence" value="ECO:0007669"/>
    <property type="project" value="UniProtKB-KW"/>
</dbReference>
<gene>
    <name evidence="8" type="ORF">Bca52824_070358</name>
    <name evidence="7" type="ORF">Bca52824_088354</name>
</gene>
<evidence type="ECO:0000313" key="8">
    <source>
        <dbReference type="EMBL" id="KAG2263279.1"/>
    </source>
</evidence>
<evidence type="ECO:0000313" key="7">
    <source>
        <dbReference type="EMBL" id="KAG2248726.1"/>
    </source>
</evidence>
<dbReference type="AlphaFoldDB" id="A0A8X7U306"/>
<evidence type="ECO:0000313" key="9">
    <source>
        <dbReference type="Proteomes" id="UP000886595"/>
    </source>
</evidence>
<keyword evidence="5" id="KW-0238">DNA-binding</keyword>
<evidence type="ECO:0000256" key="1">
    <source>
        <dbReference type="ARBA" id="ARBA00005690"/>
    </source>
</evidence>
<proteinExistence type="inferred from homology"/>
<evidence type="ECO:0000256" key="2">
    <source>
        <dbReference type="ARBA" id="ARBA00022723"/>
    </source>
</evidence>
<evidence type="ECO:0000256" key="6">
    <source>
        <dbReference type="SAM" id="MobiDB-lite"/>
    </source>
</evidence>
<accession>A0A8X7U306</accession>
<dbReference type="InterPro" id="IPR012340">
    <property type="entry name" value="NA-bd_OB-fold"/>
</dbReference>
<dbReference type="EMBL" id="JAAMPC010000017">
    <property type="protein sequence ID" value="KAG2248726.1"/>
    <property type="molecule type" value="Genomic_DNA"/>
</dbReference>
<dbReference type="EMBL" id="JAAMPC010000014">
    <property type="protein sequence ID" value="KAG2263279.1"/>
    <property type="molecule type" value="Genomic_DNA"/>
</dbReference>
<keyword evidence="4" id="KW-0862">Zinc</keyword>
<dbReference type="SUPFAM" id="SSF50249">
    <property type="entry name" value="Nucleic acid-binding proteins"/>
    <property type="match status" value="1"/>
</dbReference>
<dbReference type="Proteomes" id="UP000886595">
    <property type="component" value="Unassembled WGS sequence"/>
</dbReference>
<evidence type="ECO:0000256" key="5">
    <source>
        <dbReference type="ARBA" id="ARBA00023125"/>
    </source>
</evidence>
<organism evidence="8 9">
    <name type="scientific">Brassica carinata</name>
    <name type="common">Ethiopian mustard</name>
    <name type="synonym">Abyssinian cabbage</name>
    <dbReference type="NCBI Taxonomy" id="52824"/>
    <lineage>
        <taxon>Eukaryota</taxon>
        <taxon>Viridiplantae</taxon>
        <taxon>Streptophyta</taxon>
        <taxon>Embryophyta</taxon>
        <taxon>Tracheophyta</taxon>
        <taxon>Spermatophyta</taxon>
        <taxon>Magnoliopsida</taxon>
        <taxon>eudicotyledons</taxon>
        <taxon>Gunneridae</taxon>
        <taxon>Pentapetalae</taxon>
        <taxon>rosids</taxon>
        <taxon>malvids</taxon>
        <taxon>Brassicales</taxon>
        <taxon>Brassicaceae</taxon>
        <taxon>Brassiceae</taxon>
        <taxon>Brassica</taxon>
    </lineage>
</organism>
<feature type="region of interest" description="Disordered" evidence="6">
    <location>
        <begin position="14"/>
        <end position="33"/>
    </location>
</feature>
<dbReference type="FunFam" id="2.40.50.140:FF:000041">
    <property type="entry name" value="Replication protein A subunit"/>
    <property type="match status" value="1"/>
</dbReference>
<comment type="caution">
    <text evidence="8">The sequence shown here is derived from an EMBL/GenBank/DDBJ whole genome shotgun (WGS) entry which is preliminary data.</text>
</comment>
<comment type="similarity">
    <text evidence="1">Belongs to the replication factor A protein 1 family.</text>
</comment>
<sequence>MVLVLVLPGSTPHSARSYNNPLQREAPPTPMYQNKGPVARSKVTCFNAVADQFFDQIVVGNLYLVSRGNLQPAQKKFNHLPSDYEITLDNASTIQQCSDSVSSQQVLDRVSGSAGDRPGRGSGRLNLLLLVQRYDDRWTDLASSCLL</sequence>
<name>A0A8X7U306_BRACI</name>
<keyword evidence="9" id="KW-1185">Reference proteome</keyword>
<keyword evidence="3" id="KW-0863">Zinc-finger</keyword>
<dbReference type="GO" id="GO:0003677">
    <property type="term" value="F:DNA binding"/>
    <property type="evidence" value="ECO:0007669"/>
    <property type="project" value="UniProtKB-KW"/>
</dbReference>
<dbReference type="OrthoDB" id="1751331at2759"/>
<protein>
    <submittedName>
        <fullName evidence="8">Uncharacterized protein</fullName>
    </submittedName>
</protein>
<dbReference type="Gene3D" id="2.40.50.140">
    <property type="entry name" value="Nucleic acid-binding proteins"/>
    <property type="match status" value="1"/>
</dbReference>
<evidence type="ECO:0000256" key="4">
    <source>
        <dbReference type="ARBA" id="ARBA00022833"/>
    </source>
</evidence>